<name>A0A7X0NF97_9GAMM</name>
<reference evidence="9 10" key="1">
    <citation type="submission" date="2020-08" db="EMBL/GenBank/DDBJ databases">
        <title>Genomic Encyclopedia of Type Strains, Phase IV (KMG-IV): sequencing the most valuable type-strain genomes for metagenomic binning, comparative biology and taxonomic classification.</title>
        <authorList>
            <person name="Goeker M."/>
        </authorList>
    </citation>
    <scope>NUCLEOTIDE SEQUENCE [LARGE SCALE GENOMIC DNA]</scope>
    <source>
        <strain evidence="9 10">DSM 26287</strain>
    </source>
</reference>
<keyword evidence="10" id="KW-1185">Reference proteome</keyword>
<keyword evidence="4" id="KW-0997">Cell inner membrane</keyword>
<dbReference type="NCBIfam" id="NF008228">
    <property type="entry name" value="PRK10995.1"/>
    <property type="match status" value="1"/>
</dbReference>
<feature type="transmembrane region" description="Helical" evidence="8">
    <location>
        <begin position="66"/>
        <end position="84"/>
    </location>
</feature>
<evidence type="ECO:0000313" key="9">
    <source>
        <dbReference type="EMBL" id="MBB6542403.1"/>
    </source>
</evidence>
<organism evidence="9 10">
    <name type="scientific">Thalassotalea piscium</name>
    <dbReference type="NCBI Taxonomy" id="1230533"/>
    <lineage>
        <taxon>Bacteria</taxon>
        <taxon>Pseudomonadati</taxon>
        <taxon>Pseudomonadota</taxon>
        <taxon>Gammaproteobacteria</taxon>
        <taxon>Alteromonadales</taxon>
        <taxon>Colwelliaceae</taxon>
        <taxon>Thalassotalea</taxon>
    </lineage>
</organism>
<comment type="similarity">
    <text evidence="2 8">Belongs to the UPF0056 (MarC) family.</text>
</comment>
<comment type="caution">
    <text evidence="8">Lacks conserved residue(s) required for the propagation of feature annotation.</text>
</comment>
<sequence length="204" mass="22174">MVVATLIPIANPFVSAPMFLSLTSNFSKKERQKTATLAAFYMFLFLTCFLLFGAHLLSFFGIQFTSLRIAGGLIIGYLGFKMLFPTPLEMHEETKQTTTANDIAFIPLAMPYMSGPGAISVVITMAAQINTSETLRDEIFDYSIVISGIAVSAFICWIVLSGASKVVKFMGTNGIIAMTKVMGFFLIGIGVDMVLDTILSFTAK</sequence>
<dbReference type="AlphaFoldDB" id="A0A7X0NF97"/>
<keyword evidence="6 8" id="KW-1133">Transmembrane helix</keyword>
<evidence type="ECO:0000256" key="6">
    <source>
        <dbReference type="ARBA" id="ARBA00022989"/>
    </source>
</evidence>
<feature type="transmembrane region" description="Helical" evidence="8">
    <location>
        <begin position="105"/>
        <end position="127"/>
    </location>
</feature>
<evidence type="ECO:0000256" key="4">
    <source>
        <dbReference type="ARBA" id="ARBA00022519"/>
    </source>
</evidence>
<evidence type="ECO:0000256" key="8">
    <source>
        <dbReference type="RuleBase" id="RU362048"/>
    </source>
</evidence>
<dbReference type="NCBIfam" id="TIGR00427">
    <property type="entry name" value="NAAT family transporter"/>
    <property type="match status" value="1"/>
</dbReference>
<dbReference type="InterPro" id="IPR002771">
    <property type="entry name" value="Multi_antbiot-R_MarC"/>
</dbReference>
<proteinExistence type="inferred from homology"/>
<evidence type="ECO:0000256" key="1">
    <source>
        <dbReference type="ARBA" id="ARBA00004429"/>
    </source>
</evidence>
<dbReference type="PANTHER" id="PTHR33508:SF2">
    <property type="entry name" value="UPF0056 INNER MEMBRANE PROTEIN MARC"/>
    <property type="match status" value="1"/>
</dbReference>
<keyword evidence="3" id="KW-1003">Cell membrane</keyword>
<keyword evidence="5 8" id="KW-0812">Transmembrane</keyword>
<evidence type="ECO:0000256" key="7">
    <source>
        <dbReference type="ARBA" id="ARBA00023136"/>
    </source>
</evidence>
<comment type="caution">
    <text evidence="9">The sequence shown here is derived from an EMBL/GenBank/DDBJ whole genome shotgun (WGS) entry which is preliminary data.</text>
</comment>
<evidence type="ECO:0000256" key="2">
    <source>
        <dbReference type="ARBA" id="ARBA00009784"/>
    </source>
</evidence>
<feature type="transmembrane region" description="Helical" evidence="8">
    <location>
        <begin position="38"/>
        <end position="60"/>
    </location>
</feature>
<dbReference type="GO" id="GO:0005886">
    <property type="term" value="C:plasma membrane"/>
    <property type="evidence" value="ECO:0007669"/>
    <property type="project" value="UniProtKB-SubCell"/>
</dbReference>
<evidence type="ECO:0000256" key="3">
    <source>
        <dbReference type="ARBA" id="ARBA00022475"/>
    </source>
</evidence>
<evidence type="ECO:0000313" key="10">
    <source>
        <dbReference type="Proteomes" id="UP000537141"/>
    </source>
</evidence>
<keyword evidence="7 8" id="KW-0472">Membrane</keyword>
<dbReference type="EMBL" id="JACHHU010000004">
    <property type="protein sequence ID" value="MBB6542403.1"/>
    <property type="molecule type" value="Genomic_DNA"/>
</dbReference>
<protein>
    <recommendedName>
        <fullName evidence="8">UPF0056 membrane protein</fullName>
    </recommendedName>
</protein>
<feature type="transmembrane region" description="Helical" evidence="8">
    <location>
        <begin position="139"/>
        <end position="160"/>
    </location>
</feature>
<comment type="subcellular location">
    <subcellularLocation>
        <location evidence="1">Cell inner membrane</location>
        <topology evidence="1">Multi-pass membrane protein</topology>
    </subcellularLocation>
    <subcellularLocation>
        <location evidence="8">Cell membrane</location>
        <topology evidence="8">Multi-pass membrane protein</topology>
    </subcellularLocation>
</comment>
<feature type="transmembrane region" description="Helical" evidence="8">
    <location>
        <begin position="6"/>
        <end position="26"/>
    </location>
</feature>
<dbReference type="PANTHER" id="PTHR33508">
    <property type="entry name" value="UPF0056 MEMBRANE PROTEIN YHCE"/>
    <property type="match status" value="1"/>
</dbReference>
<accession>A0A7X0NF97</accession>
<evidence type="ECO:0000256" key="5">
    <source>
        <dbReference type="ARBA" id="ARBA00022692"/>
    </source>
</evidence>
<dbReference type="Pfam" id="PF01914">
    <property type="entry name" value="MarC"/>
    <property type="match status" value="1"/>
</dbReference>
<gene>
    <name evidence="9" type="ORF">HNQ55_000890</name>
</gene>
<dbReference type="Proteomes" id="UP000537141">
    <property type="component" value="Unassembled WGS sequence"/>
</dbReference>